<keyword evidence="3" id="KW-1185">Reference proteome</keyword>
<feature type="chain" id="PRO_5041681643" evidence="1">
    <location>
        <begin position="22"/>
        <end position="245"/>
    </location>
</feature>
<evidence type="ECO:0000313" key="2">
    <source>
        <dbReference type="EMBL" id="KAK2819908.1"/>
    </source>
</evidence>
<keyword evidence="1" id="KW-0732">Signal</keyword>
<name>A0AA88ITI6_TACVA</name>
<dbReference type="EMBL" id="JAVHJS010000023">
    <property type="protein sequence ID" value="KAK2819908.1"/>
    <property type="molecule type" value="Genomic_DNA"/>
</dbReference>
<comment type="caution">
    <text evidence="2">The sequence shown here is derived from an EMBL/GenBank/DDBJ whole genome shotgun (WGS) entry which is preliminary data.</text>
</comment>
<sequence length="245" mass="27113">MRRSGCFLLFTAYTLLSVVFGQPTVLKTLITRRTNSEKTRDILTDKIHSFKTDEKKETRVRAGFGSNLHQSRSTTTMGLTTESPDLHSYLSLLGRFYNTSQPVLLDGFFRGLVCLLSNGTQCGWQADLTAALLFKSSGPLKSFLSSVKSQTCPLNTFQRSGDPIGAQAQLSALYEMLSAIFSLKLSENFWTVWNGFIDLSLSPLMSDISCILIDFLQLLLELLTIGLQFGIGAPTMNQTQQCPQG</sequence>
<feature type="signal peptide" evidence="1">
    <location>
        <begin position="1"/>
        <end position="21"/>
    </location>
</feature>
<accession>A0AA88ITI6</accession>
<protein>
    <submittedName>
        <fullName evidence="2">Uncharacterized protein</fullName>
    </submittedName>
</protein>
<evidence type="ECO:0000256" key="1">
    <source>
        <dbReference type="SAM" id="SignalP"/>
    </source>
</evidence>
<dbReference type="Proteomes" id="UP001187315">
    <property type="component" value="Unassembled WGS sequence"/>
</dbReference>
<gene>
    <name evidence="2" type="ORF">Q7C36_021554</name>
</gene>
<reference evidence="2" key="1">
    <citation type="submission" date="2023-08" db="EMBL/GenBank/DDBJ databases">
        <title>Pelteobagrus vachellii genome.</title>
        <authorList>
            <person name="Liu H."/>
        </authorList>
    </citation>
    <scope>NUCLEOTIDE SEQUENCE</scope>
    <source>
        <strain evidence="2">PRFRI_2022a</strain>
        <tissue evidence="2">Muscle</tissue>
    </source>
</reference>
<proteinExistence type="predicted"/>
<organism evidence="2 3">
    <name type="scientific">Tachysurus vachellii</name>
    <name type="common">Darkbarbel catfish</name>
    <name type="synonym">Pelteobagrus vachellii</name>
    <dbReference type="NCBI Taxonomy" id="175792"/>
    <lineage>
        <taxon>Eukaryota</taxon>
        <taxon>Metazoa</taxon>
        <taxon>Chordata</taxon>
        <taxon>Craniata</taxon>
        <taxon>Vertebrata</taxon>
        <taxon>Euteleostomi</taxon>
        <taxon>Actinopterygii</taxon>
        <taxon>Neopterygii</taxon>
        <taxon>Teleostei</taxon>
        <taxon>Ostariophysi</taxon>
        <taxon>Siluriformes</taxon>
        <taxon>Bagridae</taxon>
        <taxon>Tachysurus</taxon>
    </lineage>
</organism>
<evidence type="ECO:0000313" key="3">
    <source>
        <dbReference type="Proteomes" id="UP001187315"/>
    </source>
</evidence>
<dbReference type="AlphaFoldDB" id="A0AA88ITI6"/>